<protein>
    <submittedName>
        <fullName evidence="2">Glycosyltransferase</fullName>
    </submittedName>
</protein>
<dbReference type="PANTHER" id="PTHR10859:SF91">
    <property type="entry name" value="DOLICHYL-PHOSPHATE BETA-GLUCOSYLTRANSFERASE"/>
    <property type="match status" value="1"/>
</dbReference>
<dbReference type="InterPro" id="IPR029044">
    <property type="entry name" value="Nucleotide-diphossugar_trans"/>
</dbReference>
<reference evidence="2 3" key="1">
    <citation type="submission" date="2020-10" db="EMBL/GenBank/DDBJ databases">
        <title>Connecting structure to function with the recovery of over 1000 high-quality activated sludge metagenome-assembled genomes encoding full-length rRNA genes using long-read sequencing.</title>
        <authorList>
            <person name="Singleton C.M."/>
            <person name="Petriglieri F."/>
            <person name="Kristensen J.M."/>
            <person name="Kirkegaard R.H."/>
            <person name="Michaelsen T.Y."/>
            <person name="Andersen M.H."/>
            <person name="Karst S.M."/>
            <person name="Dueholm M.S."/>
            <person name="Nielsen P.H."/>
            <person name="Albertsen M."/>
        </authorList>
    </citation>
    <scope>NUCLEOTIDE SEQUENCE [LARGE SCALE GENOMIC DNA]</scope>
    <source>
        <strain evidence="2">Ribe_18-Q3-R11-54_MAXAC.273</strain>
    </source>
</reference>
<dbReference type="InterPro" id="IPR001173">
    <property type="entry name" value="Glyco_trans_2-like"/>
</dbReference>
<dbReference type="Proteomes" id="UP000808337">
    <property type="component" value="Unassembled WGS sequence"/>
</dbReference>
<evidence type="ECO:0000313" key="2">
    <source>
        <dbReference type="EMBL" id="MBK9984982.1"/>
    </source>
</evidence>
<gene>
    <name evidence="2" type="ORF">IPP15_21900</name>
</gene>
<sequence length="253" mass="29031">MSCQTRKIHGSRNMYFVRLLATLDIILPAYNPLPGWESVVINRYLSLKNRFPGITFQLIIVNDGSNRIDEPGATKILKDSIPELIWISYSKNRGKGNALRQGVASSTAELIVYTDIDWPYTEKSMTGLINILSGDMDAVIGVRDQEYYDHLPKTRSRISKLLRTFNGKLLRLKVNDTQAGLKGFKKSVRDIFLSTSIDRYLFDLEFIYFLSGKPDIKIIGFPIKLRPGITFSKMNRKILFQEARNFIKIWIKS</sequence>
<proteinExistence type="predicted"/>
<dbReference type="EMBL" id="JADKGY010000032">
    <property type="protein sequence ID" value="MBK9984982.1"/>
    <property type="molecule type" value="Genomic_DNA"/>
</dbReference>
<evidence type="ECO:0000259" key="1">
    <source>
        <dbReference type="Pfam" id="PF00535"/>
    </source>
</evidence>
<dbReference type="Pfam" id="PF00535">
    <property type="entry name" value="Glycos_transf_2"/>
    <property type="match status" value="1"/>
</dbReference>
<evidence type="ECO:0000313" key="3">
    <source>
        <dbReference type="Proteomes" id="UP000808337"/>
    </source>
</evidence>
<accession>A0A9D7SZR3</accession>
<dbReference type="GO" id="GO:0006487">
    <property type="term" value="P:protein N-linked glycosylation"/>
    <property type="evidence" value="ECO:0007669"/>
    <property type="project" value="TreeGrafter"/>
</dbReference>
<dbReference type="Gene3D" id="3.90.550.10">
    <property type="entry name" value="Spore Coat Polysaccharide Biosynthesis Protein SpsA, Chain A"/>
    <property type="match status" value="1"/>
</dbReference>
<dbReference type="SUPFAM" id="SSF53448">
    <property type="entry name" value="Nucleotide-diphospho-sugar transferases"/>
    <property type="match status" value="1"/>
</dbReference>
<comment type="caution">
    <text evidence="2">The sequence shown here is derived from an EMBL/GenBank/DDBJ whole genome shotgun (WGS) entry which is preliminary data.</text>
</comment>
<name>A0A9D7SZR3_9BACT</name>
<dbReference type="PANTHER" id="PTHR10859">
    <property type="entry name" value="GLYCOSYL TRANSFERASE"/>
    <property type="match status" value="1"/>
</dbReference>
<organism evidence="2 3">
    <name type="scientific">Candidatus Opimibacter skivensis</name>
    <dbReference type="NCBI Taxonomy" id="2982028"/>
    <lineage>
        <taxon>Bacteria</taxon>
        <taxon>Pseudomonadati</taxon>
        <taxon>Bacteroidota</taxon>
        <taxon>Saprospiria</taxon>
        <taxon>Saprospirales</taxon>
        <taxon>Saprospiraceae</taxon>
        <taxon>Candidatus Opimibacter</taxon>
    </lineage>
</organism>
<dbReference type="AlphaFoldDB" id="A0A9D7SZR3"/>
<feature type="domain" description="Glycosyltransferase 2-like" evidence="1">
    <location>
        <begin position="25"/>
        <end position="188"/>
    </location>
</feature>